<dbReference type="EMBL" id="JAAFGS010000006">
    <property type="protein sequence ID" value="NGZ76885.1"/>
    <property type="molecule type" value="Genomic_DNA"/>
</dbReference>
<sequence length="206" mass="24010">MGCDIALYCEGRLDGKWINIDRWYRRSGWPEIKVMKGEGFSLVDLIDGARDYGLFYLLAGVRGSDETSSYPPIAPPRGLPDEWDALLAEEYDFRDMPDNVNVHHVSHLTLRELKESGYGEPMPLRGWVDEAEYEEMIRRTAAGRKYQLGFWDVKAGNFESRGCVLREWNGYLNLNLTSMIEKMERLKKERRIASDDEVRIVFWFDN</sequence>
<evidence type="ECO:0000313" key="2">
    <source>
        <dbReference type="Proteomes" id="UP000800303"/>
    </source>
</evidence>
<proteinExistence type="predicted"/>
<name>A0ABX0F915_9BACL</name>
<keyword evidence="2" id="KW-1185">Reference proteome</keyword>
<gene>
    <name evidence="1" type="ORF">GYN08_16370</name>
</gene>
<comment type="caution">
    <text evidence="1">The sequence shown here is derived from an EMBL/GenBank/DDBJ whole genome shotgun (WGS) entry which is preliminary data.</text>
</comment>
<organism evidence="1 2">
    <name type="scientific">Saccharibacillus alkalitolerans</name>
    <dbReference type="NCBI Taxonomy" id="2705290"/>
    <lineage>
        <taxon>Bacteria</taxon>
        <taxon>Bacillati</taxon>
        <taxon>Bacillota</taxon>
        <taxon>Bacilli</taxon>
        <taxon>Bacillales</taxon>
        <taxon>Paenibacillaceae</taxon>
        <taxon>Saccharibacillus</taxon>
    </lineage>
</organism>
<evidence type="ECO:0000313" key="1">
    <source>
        <dbReference type="EMBL" id="NGZ76885.1"/>
    </source>
</evidence>
<protein>
    <submittedName>
        <fullName evidence="1">Uncharacterized protein</fullName>
    </submittedName>
</protein>
<dbReference type="Proteomes" id="UP000800303">
    <property type="component" value="Unassembled WGS sequence"/>
</dbReference>
<accession>A0ABX0F915</accession>
<reference evidence="1 2" key="1">
    <citation type="submission" date="2020-01" db="EMBL/GenBank/DDBJ databases">
        <title>Polyphasic characterisation and genomic insights into a novel alkali tolerant bacterium VR-M41.</title>
        <authorList>
            <person name="Vemuluri V.R."/>
        </authorList>
    </citation>
    <scope>NUCLEOTIDE SEQUENCE [LARGE SCALE GENOMIC DNA]</scope>
    <source>
        <strain evidence="1 2">VR-M41</strain>
    </source>
</reference>
<dbReference type="RefSeq" id="WP_166276228.1">
    <property type="nucleotide sequence ID" value="NZ_JAAFGS010000006.1"/>
</dbReference>